<accession>A0A345IFV9</accession>
<dbReference type="NCBIfam" id="NF010735">
    <property type="entry name" value="PRK14137.1"/>
    <property type="match status" value="1"/>
</dbReference>
<dbReference type="Gene3D" id="1.10.10.10">
    <property type="entry name" value="Winged helix-like DNA-binding domain superfamily/Winged helix DNA-binding domain"/>
    <property type="match status" value="3"/>
</dbReference>
<dbReference type="PANTHER" id="PTHR33602">
    <property type="entry name" value="REGULATORY PROTEIN RECX FAMILY PROTEIN"/>
    <property type="match status" value="1"/>
</dbReference>
<sequence>MLPAMYRPRRQPSLPAPDAEAEARPRRPKTREEQREALLAYAFRALGARAVTEAELRGKLERRSEDPELIEDVLRRVQELGYQNDAEVARAENKRRGVGGMRVRQTLRRRGVGAELIEETLQARDPEQEQQQAAELLLRRWPALSRKRDPRASAYAFLARRGFGGNVIWPAIREVAELFPPDETADEEGAGRGASPR</sequence>
<feature type="region of interest" description="Disordered" evidence="6">
    <location>
        <begin position="1"/>
        <end position="34"/>
    </location>
</feature>
<dbReference type="KEGG" id="dwu:DVJ83_04730"/>
<dbReference type="EMBL" id="CP031158">
    <property type="protein sequence ID" value="AXG98581.1"/>
    <property type="molecule type" value="Genomic_DNA"/>
</dbReference>
<evidence type="ECO:0000259" key="7">
    <source>
        <dbReference type="Pfam" id="PF02631"/>
    </source>
</evidence>
<comment type="subcellular location">
    <subcellularLocation>
        <location evidence="1 5">Cytoplasm</location>
    </subcellularLocation>
</comment>
<dbReference type="InterPro" id="IPR053925">
    <property type="entry name" value="RecX_HTH_3rd"/>
</dbReference>
<dbReference type="InterPro" id="IPR036388">
    <property type="entry name" value="WH-like_DNA-bd_sf"/>
</dbReference>
<dbReference type="InterPro" id="IPR003783">
    <property type="entry name" value="Regulatory_RecX"/>
</dbReference>
<dbReference type="InterPro" id="IPR053924">
    <property type="entry name" value="RecX_HTH_2nd"/>
</dbReference>
<evidence type="ECO:0000313" key="9">
    <source>
        <dbReference type="EMBL" id="AXG98581.1"/>
    </source>
</evidence>
<evidence type="ECO:0000259" key="8">
    <source>
        <dbReference type="Pfam" id="PF21981"/>
    </source>
</evidence>
<proteinExistence type="inferred from homology"/>
<dbReference type="GO" id="GO:0006282">
    <property type="term" value="P:regulation of DNA repair"/>
    <property type="evidence" value="ECO:0007669"/>
    <property type="project" value="UniProtKB-UniRule"/>
</dbReference>
<gene>
    <name evidence="5" type="primary">recX</name>
    <name evidence="9" type="ORF">DVJ83_04730</name>
</gene>
<dbReference type="Proteomes" id="UP000253744">
    <property type="component" value="Chromosome"/>
</dbReference>
<evidence type="ECO:0000256" key="4">
    <source>
        <dbReference type="ARBA" id="ARBA00022490"/>
    </source>
</evidence>
<keyword evidence="4 5" id="KW-0963">Cytoplasm</keyword>
<evidence type="ECO:0000256" key="5">
    <source>
        <dbReference type="HAMAP-Rule" id="MF_01114"/>
    </source>
</evidence>
<reference evidence="9 10" key="1">
    <citation type="submission" date="2018-07" db="EMBL/GenBank/DDBJ databases">
        <title>Complete Genome and Methylome Analysis of Deinococcus wulumuqiensis NEB 479.</title>
        <authorList>
            <person name="Fomenkov A."/>
            <person name="Luyten Y."/>
            <person name="Vincze T."/>
            <person name="Anton B.P."/>
            <person name="Clark T."/>
            <person name="Roberts R.J."/>
            <person name="Morgan R.D."/>
        </authorList>
    </citation>
    <scope>NUCLEOTIDE SEQUENCE [LARGE SCALE GENOMIC DNA]</scope>
    <source>
        <strain evidence="9 10">NEB 479</strain>
    </source>
</reference>
<evidence type="ECO:0000256" key="1">
    <source>
        <dbReference type="ARBA" id="ARBA00004496"/>
    </source>
</evidence>
<comment type="function">
    <text evidence="5">Modulates RecA activity.</text>
</comment>
<dbReference type="HAMAP" id="MF_01114">
    <property type="entry name" value="RecX"/>
    <property type="match status" value="1"/>
</dbReference>
<dbReference type="Pfam" id="PF21981">
    <property type="entry name" value="RecX_HTH3"/>
    <property type="match status" value="1"/>
</dbReference>
<feature type="compositionally biased region" description="Basic and acidic residues" evidence="6">
    <location>
        <begin position="21"/>
        <end position="34"/>
    </location>
</feature>
<feature type="domain" description="RecX second three-helical" evidence="7">
    <location>
        <begin position="91"/>
        <end position="121"/>
    </location>
</feature>
<evidence type="ECO:0000256" key="3">
    <source>
        <dbReference type="ARBA" id="ARBA00018111"/>
    </source>
</evidence>
<dbReference type="PANTHER" id="PTHR33602:SF1">
    <property type="entry name" value="REGULATORY PROTEIN RECX FAMILY PROTEIN"/>
    <property type="match status" value="1"/>
</dbReference>
<protein>
    <recommendedName>
        <fullName evidence="3 5">Regulatory protein RecX</fullName>
    </recommendedName>
</protein>
<evidence type="ECO:0000313" key="10">
    <source>
        <dbReference type="Proteomes" id="UP000253744"/>
    </source>
</evidence>
<dbReference type="Pfam" id="PF02631">
    <property type="entry name" value="RecX_HTH2"/>
    <property type="match status" value="1"/>
</dbReference>
<comment type="similarity">
    <text evidence="2 5">Belongs to the RecX family.</text>
</comment>
<dbReference type="AlphaFoldDB" id="A0A345IFV9"/>
<evidence type="ECO:0000256" key="6">
    <source>
        <dbReference type="SAM" id="MobiDB-lite"/>
    </source>
</evidence>
<name>A0A345IFV9_9DEIO</name>
<evidence type="ECO:0000256" key="2">
    <source>
        <dbReference type="ARBA" id="ARBA00009695"/>
    </source>
</evidence>
<dbReference type="STRING" id="1288484.GCA_000348665_00937"/>
<organism evidence="9 10">
    <name type="scientific">Deinococcus wulumuqiensis</name>
    <dbReference type="NCBI Taxonomy" id="980427"/>
    <lineage>
        <taxon>Bacteria</taxon>
        <taxon>Thermotogati</taxon>
        <taxon>Deinococcota</taxon>
        <taxon>Deinococci</taxon>
        <taxon>Deinococcales</taxon>
        <taxon>Deinococcaceae</taxon>
        <taxon>Deinococcus</taxon>
    </lineage>
</organism>
<dbReference type="GO" id="GO:0005737">
    <property type="term" value="C:cytoplasm"/>
    <property type="evidence" value="ECO:0007669"/>
    <property type="project" value="UniProtKB-SubCell"/>
</dbReference>
<feature type="domain" description="RecX third three-helical" evidence="8">
    <location>
        <begin position="127"/>
        <end position="172"/>
    </location>
</feature>